<accession>A0A6J4S1P1</accession>
<gene>
    <name evidence="2" type="ORF">AVDCRST_MAG25-3133</name>
</gene>
<organism evidence="2">
    <name type="scientific">uncultured Rubrobacteraceae bacterium</name>
    <dbReference type="NCBI Taxonomy" id="349277"/>
    <lineage>
        <taxon>Bacteria</taxon>
        <taxon>Bacillati</taxon>
        <taxon>Actinomycetota</taxon>
        <taxon>Rubrobacteria</taxon>
        <taxon>Rubrobacterales</taxon>
        <taxon>Rubrobacteraceae</taxon>
        <taxon>environmental samples</taxon>
    </lineage>
</organism>
<feature type="non-terminal residue" evidence="2">
    <location>
        <position position="1"/>
    </location>
</feature>
<name>A0A6J4S1P1_9ACTN</name>
<feature type="compositionally biased region" description="Basic residues" evidence="1">
    <location>
        <begin position="1"/>
        <end position="12"/>
    </location>
</feature>
<feature type="non-terminal residue" evidence="2">
    <location>
        <position position="23"/>
    </location>
</feature>
<dbReference type="EMBL" id="CADCVI010000208">
    <property type="protein sequence ID" value="CAA9486724.1"/>
    <property type="molecule type" value="Genomic_DNA"/>
</dbReference>
<reference evidence="2" key="1">
    <citation type="submission" date="2020-02" db="EMBL/GenBank/DDBJ databases">
        <authorList>
            <person name="Meier V. D."/>
        </authorList>
    </citation>
    <scope>NUCLEOTIDE SEQUENCE</scope>
    <source>
        <strain evidence="2">AVDCRST_MAG25</strain>
    </source>
</reference>
<evidence type="ECO:0000313" key="2">
    <source>
        <dbReference type="EMBL" id="CAA9486724.1"/>
    </source>
</evidence>
<dbReference type="AlphaFoldDB" id="A0A6J4S1P1"/>
<evidence type="ECO:0000256" key="1">
    <source>
        <dbReference type="SAM" id="MobiDB-lite"/>
    </source>
</evidence>
<sequence length="23" mass="2661">WPRAQRTTRRKTAVSSATSRWGT</sequence>
<feature type="region of interest" description="Disordered" evidence="1">
    <location>
        <begin position="1"/>
        <end position="23"/>
    </location>
</feature>
<feature type="compositionally biased region" description="Polar residues" evidence="1">
    <location>
        <begin position="13"/>
        <end position="23"/>
    </location>
</feature>
<protein>
    <submittedName>
        <fullName evidence="2">Uncharacterized protein</fullName>
    </submittedName>
</protein>
<proteinExistence type="predicted"/>